<proteinExistence type="predicted"/>
<gene>
    <name evidence="2" type="ORF">P691DRAFT_815589</name>
</gene>
<accession>A0A9P5WYT0</accession>
<sequence>MPFPQKKVKRNTCGLCNQSAPFQDTNEPRGDGPCDNNGSLAGQEPDISYPDDIWPYLSEEDLDDDMGYMDDPEIDDEMCRSGLKSEHSCSQWSLVMIHKMKTGFHQSYGTVKQRSGLVLPKPHRKLNPIEMYSAGAGASTTIDKH</sequence>
<organism evidence="2 3">
    <name type="scientific">Macrolepiota fuliginosa MF-IS2</name>
    <dbReference type="NCBI Taxonomy" id="1400762"/>
    <lineage>
        <taxon>Eukaryota</taxon>
        <taxon>Fungi</taxon>
        <taxon>Dikarya</taxon>
        <taxon>Basidiomycota</taxon>
        <taxon>Agaricomycotina</taxon>
        <taxon>Agaricomycetes</taxon>
        <taxon>Agaricomycetidae</taxon>
        <taxon>Agaricales</taxon>
        <taxon>Agaricineae</taxon>
        <taxon>Agaricaceae</taxon>
        <taxon>Macrolepiota</taxon>
    </lineage>
</organism>
<dbReference type="AlphaFoldDB" id="A0A9P5WYT0"/>
<dbReference type="EMBL" id="MU152125">
    <property type="protein sequence ID" value="KAF9440987.1"/>
    <property type="molecule type" value="Genomic_DNA"/>
</dbReference>
<keyword evidence="3" id="KW-1185">Reference proteome</keyword>
<comment type="caution">
    <text evidence="2">The sequence shown here is derived from an EMBL/GenBank/DDBJ whole genome shotgun (WGS) entry which is preliminary data.</text>
</comment>
<feature type="region of interest" description="Disordered" evidence="1">
    <location>
        <begin position="18"/>
        <end position="54"/>
    </location>
</feature>
<evidence type="ECO:0000313" key="2">
    <source>
        <dbReference type="EMBL" id="KAF9440987.1"/>
    </source>
</evidence>
<protein>
    <submittedName>
        <fullName evidence="2">Uncharacterized protein</fullName>
    </submittedName>
</protein>
<dbReference type="Proteomes" id="UP000807342">
    <property type="component" value="Unassembled WGS sequence"/>
</dbReference>
<evidence type="ECO:0000256" key="1">
    <source>
        <dbReference type="SAM" id="MobiDB-lite"/>
    </source>
</evidence>
<reference evidence="2" key="1">
    <citation type="submission" date="2020-11" db="EMBL/GenBank/DDBJ databases">
        <authorList>
            <consortium name="DOE Joint Genome Institute"/>
            <person name="Ahrendt S."/>
            <person name="Riley R."/>
            <person name="Andreopoulos W."/>
            <person name="Labutti K."/>
            <person name="Pangilinan J."/>
            <person name="Ruiz-Duenas F.J."/>
            <person name="Barrasa J.M."/>
            <person name="Sanchez-Garcia M."/>
            <person name="Camarero S."/>
            <person name="Miyauchi S."/>
            <person name="Serrano A."/>
            <person name="Linde D."/>
            <person name="Babiker R."/>
            <person name="Drula E."/>
            <person name="Ayuso-Fernandez I."/>
            <person name="Pacheco R."/>
            <person name="Padilla G."/>
            <person name="Ferreira P."/>
            <person name="Barriuso J."/>
            <person name="Kellner H."/>
            <person name="Castanera R."/>
            <person name="Alfaro M."/>
            <person name="Ramirez L."/>
            <person name="Pisabarro A.G."/>
            <person name="Kuo A."/>
            <person name="Tritt A."/>
            <person name="Lipzen A."/>
            <person name="He G."/>
            <person name="Yan M."/>
            <person name="Ng V."/>
            <person name="Cullen D."/>
            <person name="Martin F."/>
            <person name="Rosso M.-N."/>
            <person name="Henrissat B."/>
            <person name="Hibbett D."/>
            <person name="Martinez A.T."/>
            <person name="Grigoriev I.V."/>
        </authorList>
    </citation>
    <scope>NUCLEOTIDE SEQUENCE</scope>
    <source>
        <strain evidence="2">MF-IS2</strain>
    </source>
</reference>
<evidence type="ECO:0000313" key="3">
    <source>
        <dbReference type="Proteomes" id="UP000807342"/>
    </source>
</evidence>
<name>A0A9P5WYT0_9AGAR</name>